<dbReference type="OrthoDB" id="3000060at2759"/>
<dbReference type="Proteomes" id="UP000813385">
    <property type="component" value="Unassembled WGS sequence"/>
</dbReference>
<accession>A0A8K0TDM3</accession>
<evidence type="ECO:0000256" key="1">
    <source>
        <dbReference type="SAM" id="MobiDB-lite"/>
    </source>
</evidence>
<keyword evidence="3" id="KW-1185">Reference proteome</keyword>
<proteinExistence type="predicted"/>
<gene>
    <name evidence="2" type="ORF">B0T11DRAFT_340549</name>
</gene>
<evidence type="ECO:0000313" key="2">
    <source>
        <dbReference type="EMBL" id="KAH7358216.1"/>
    </source>
</evidence>
<feature type="region of interest" description="Disordered" evidence="1">
    <location>
        <begin position="581"/>
        <end position="600"/>
    </location>
</feature>
<organism evidence="2 3">
    <name type="scientific">Plectosphaerella cucumerina</name>
    <dbReference type="NCBI Taxonomy" id="40658"/>
    <lineage>
        <taxon>Eukaryota</taxon>
        <taxon>Fungi</taxon>
        <taxon>Dikarya</taxon>
        <taxon>Ascomycota</taxon>
        <taxon>Pezizomycotina</taxon>
        <taxon>Sordariomycetes</taxon>
        <taxon>Hypocreomycetidae</taxon>
        <taxon>Glomerellales</taxon>
        <taxon>Plectosphaerellaceae</taxon>
        <taxon>Plectosphaerella</taxon>
    </lineage>
</organism>
<reference evidence="2" key="1">
    <citation type="journal article" date="2021" name="Nat. Commun.">
        <title>Genetic determinants of endophytism in the Arabidopsis root mycobiome.</title>
        <authorList>
            <person name="Mesny F."/>
            <person name="Miyauchi S."/>
            <person name="Thiergart T."/>
            <person name="Pickel B."/>
            <person name="Atanasova L."/>
            <person name="Karlsson M."/>
            <person name="Huettel B."/>
            <person name="Barry K.W."/>
            <person name="Haridas S."/>
            <person name="Chen C."/>
            <person name="Bauer D."/>
            <person name="Andreopoulos W."/>
            <person name="Pangilinan J."/>
            <person name="LaButti K."/>
            <person name="Riley R."/>
            <person name="Lipzen A."/>
            <person name="Clum A."/>
            <person name="Drula E."/>
            <person name="Henrissat B."/>
            <person name="Kohler A."/>
            <person name="Grigoriev I.V."/>
            <person name="Martin F.M."/>
            <person name="Hacquard S."/>
        </authorList>
    </citation>
    <scope>NUCLEOTIDE SEQUENCE</scope>
    <source>
        <strain evidence="2">MPI-CAGE-AT-0016</strain>
    </source>
</reference>
<evidence type="ECO:0000313" key="3">
    <source>
        <dbReference type="Proteomes" id="UP000813385"/>
    </source>
</evidence>
<dbReference type="AlphaFoldDB" id="A0A8K0TDM3"/>
<comment type="caution">
    <text evidence="2">The sequence shown here is derived from an EMBL/GenBank/DDBJ whole genome shotgun (WGS) entry which is preliminary data.</text>
</comment>
<protein>
    <submittedName>
        <fullName evidence="2">Uncharacterized protein</fullName>
    </submittedName>
</protein>
<name>A0A8K0TDM3_9PEZI</name>
<sequence length="638" mass="70498">MAELSEPGPEPVSKPNPVDLSFLIHTIPDIPSDAIILGLCTVAVDGTNGKISAAQEWYLSAFAAWKTLLKMAFPNNTQTWLSGTDGWIYSPLYFGGKCIDKAFDDQNVKVFDDPHELATIFLLEILKNTNAAAGRSPIVVIVCGPTSLGQDIPFGPDPARNPQATVTVKDMQVNSKGVKQLMLVTPSMLAATWWLVNPHINQKASTAAASHIPPNTGTTPLTTTNLVKMYARRCTLMFMDQLIPDVLSERSLFLHPKHEDQDNATAFDISLRTNTAQQTAAALVSQAARQALYNNVAPYPVEDGFFFFPKADPWATTIRSRKGLALSVYEKLWDRLNNAPVPSATAFPHGFGHSASSGSTTLDKSKAGPERLRVNLETGKHRSFAASFHWDNKKHKEAAYQLAAMSLADAVVLFSKLVQPQGQPCTRWNPSTDESILLANAAERKCFKEFIRQICECRIFRNRHAGKKNFGLAGDFIMLPDDAAALIELYSHPVMYMWQAFKLKHKDIIQKMSGLKWDTEAQGILNGLPEVVNVIQLMWQGLWQDLLDNPSMQRTSRMFLGTLGLQMCDLPYVIDLDQVEDTDKENDPGSSPIEAPMEEDNQCTLKGAVQHITDEKSGINPVALIREKTTSLASWLSS</sequence>
<dbReference type="EMBL" id="JAGPXD010000004">
    <property type="protein sequence ID" value="KAH7358216.1"/>
    <property type="molecule type" value="Genomic_DNA"/>
</dbReference>